<gene>
    <name evidence="1" type="ORF">SAMN02745724_01858</name>
</gene>
<evidence type="ECO:0000313" key="2">
    <source>
        <dbReference type="Proteomes" id="UP000198862"/>
    </source>
</evidence>
<dbReference type="AlphaFoldDB" id="A0A1I1JVE0"/>
<evidence type="ECO:0000313" key="1">
    <source>
        <dbReference type="EMBL" id="SFC52486.1"/>
    </source>
</evidence>
<proteinExistence type="predicted"/>
<sequence>MSIVALLMGMVGPLAINSLERAQAKQEMLTVKNWLRKVSARAFSTGQAHVVKLSGKNVQLYVKDDEQNLIENKTFESLFFQPQEINYSKKGFVAIDKIEGTYRGRPLILNLKKWVNGEDPLDTQVSTIH</sequence>
<organism evidence="1 2">
    <name type="scientific">Pseudoalteromonas denitrificans DSM 6059</name>
    <dbReference type="NCBI Taxonomy" id="1123010"/>
    <lineage>
        <taxon>Bacteria</taxon>
        <taxon>Pseudomonadati</taxon>
        <taxon>Pseudomonadota</taxon>
        <taxon>Gammaproteobacteria</taxon>
        <taxon>Alteromonadales</taxon>
        <taxon>Pseudoalteromonadaceae</taxon>
        <taxon>Pseudoalteromonas</taxon>
    </lineage>
</organism>
<name>A0A1I1JVE0_9GAMM</name>
<evidence type="ECO:0008006" key="3">
    <source>
        <dbReference type="Google" id="ProtNLM"/>
    </source>
</evidence>
<dbReference type="STRING" id="1123010.SAMN02745724_01858"/>
<accession>A0A1I1JVE0</accession>
<keyword evidence="2" id="KW-1185">Reference proteome</keyword>
<protein>
    <recommendedName>
        <fullName evidence="3">Prepilin-type N-terminal cleavage/methylation domain-containing protein</fullName>
    </recommendedName>
</protein>
<reference evidence="1 2" key="1">
    <citation type="submission" date="2016-10" db="EMBL/GenBank/DDBJ databases">
        <authorList>
            <person name="de Groot N.N."/>
        </authorList>
    </citation>
    <scope>NUCLEOTIDE SEQUENCE [LARGE SCALE GENOMIC DNA]</scope>
    <source>
        <strain evidence="1 2">DSM 6059</strain>
    </source>
</reference>
<dbReference type="EMBL" id="FOLO01000011">
    <property type="protein sequence ID" value="SFC52486.1"/>
    <property type="molecule type" value="Genomic_DNA"/>
</dbReference>
<dbReference type="Proteomes" id="UP000198862">
    <property type="component" value="Unassembled WGS sequence"/>
</dbReference>